<feature type="transmembrane region" description="Helical" evidence="1">
    <location>
        <begin position="121"/>
        <end position="141"/>
    </location>
</feature>
<dbReference type="EMBL" id="CAJVPI010000218">
    <property type="protein sequence ID" value="CAG8502505.1"/>
    <property type="molecule type" value="Genomic_DNA"/>
</dbReference>
<keyword evidence="3" id="KW-1185">Reference proteome</keyword>
<name>A0A9N8ZP73_9GLOM</name>
<keyword evidence="1" id="KW-0812">Transmembrane</keyword>
<keyword evidence="1" id="KW-1133">Transmembrane helix</keyword>
<evidence type="ECO:0000256" key="1">
    <source>
        <dbReference type="SAM" id="Phobius"/>
    </source>
</evidence>
<evidence type="ECO:0000313" key="2">
    <source>
        <dbReference type="EMBL" id="CAG8502505.1"/>
    </source>
</evidence>
<dbReference type="AlphaFoldDB" id="A0A9N8ZP73"/>
<organism evidence="2 3">
    <name type="scientific">Paraglomus brasilianum</name>
    <dbReference type="NCBI Taxonomy" id="144538"/>
    <lineage>
        <taxon>Eukaryota</taxon>
        <taxon>Fungi</taxon>
        <taxon>Fungi incertae sedis</taxon>
        <taxon>Mucoromycota</taxon>
        <taxon>Glomeromycotina</taxon>
        <taxon>Glomeromycetes</taxon>
        <taxon>Paraglomerales</taxon>
        <taxon>Paraglomeraceae</taxon>
        <taxon>Paraglomus</taxon>
    </lineage>
</organism>
<reference evidence="2" key="1">
    <citation type="submission" date="2021-06" db="EMBL/GenBank/DDBJ databases">
        <authorList>
            <person name="Kallberg Y."/>
            <person name="Tangrot J."/>
            <person name="Rosling A."/>
        </authorList>
    </citation>
    <scope>NUCLEOTIDE SEQUENCE</scope>
    <source>
        <strain evidence="2">BR232B</strain>
    </source>
</reference>
<dbReference type="PANTHER" id="PTHR28062:SF1">
    <property type="entry name" value="TRANSMEMBRANE PROTEIN"/>
    <property type="match status" value="1"/>
</dbReference>
<dbReference type="InterPro" id="IPR018786">
    <property type="entry name" value="Mit_KHE1"/>
</dbReference>
<dbReference type="Pfam" id="PF10173">
    <property type="entry name" value="Mit_KHE1"/>
    <property type="match status" value="1"/>
</dbReference>
<dbReference type="GO" id="GO:1902600">
    <property type="term" value="P:proton transmembrane transport"/>
    <property type="evidence" value="ECO:0007669"/>
    <property type="project" value="TreeGrafter"/>
</dbReference>
<dbReference type="Proteomes" id="UP000789739">
    <property type="component" value="Unassembled WGS sequence"/>
</dbReference>
<dbReference type="PANTHER" id="PTHR28062">
    <property type="entry name" value="K+-H+ EXCHANGE-LIKE PROTEIN"/>
    <property type="match status" value="1"/>
</dbReference>
<accession>A0A9N8ZP73</accession>
<dbReference type="GO" id="GO:0005743">
    <property type="term" value="C:mitochondrial inner membrane"/>
    <property type="evidence" value="ECO:0007669"/>
    <property type="project" value="TreeGrafter"/>
</dbReference>
<evidence type="ECO:0000313" key="3">
    <source>
        <dbReference type="Proteomes" id="UP000789739"/>
    </source>
</evidence>
<gene>
    <name evidence="2" type="ORF">PBRASI_LOCUS2683</name>
</gene>
<protein>
    <submittedName>
        <fullName evidence="2">509_t:CDS:1</fullName>
    </submittedName>
</protein>
<comment type="caution">
    <text evidence="2">The sequence shown here is derived from an EMBL/GenBank/DDBJ whole genome shotgun (WGS) entry which is preliminary data.</text>
</comment>
<dbReference type="GO" id="GO:0006813">
    <property type="term" value="P:potassium ion transport"/>
    <property type="evidence" value="ECO:0007669"/>
    <property type="project" value="TreeGrafter"/>
</dbReference>
<keyword evidence="1" id="KW-0472">Membrane</keyword>
<proteinExistence type="predicted"/>
<sequence>MRLFCIPLFSNKTAFYCQHILTRQSYLAKITSYTAKKWESLKDVKKSRWKVRLYVIGQQLLDKTDYQESFLKGVPIMERKVELRSKELIPFIYPSTVTSSNEAAMSLDQLVTNRLPYHRKYMIYSALWVPLACCFTIVPIIPNIPLFYNLFRLYSHYKAYKGAQHLRYILDTSRLSPTDSDVLNKIYSSTKIKTQIIDENLIDSIAKAFDDTPGLATEIKRARQQILEKIKKKNEEMNKSGEVNKHRIHVKAAETGIKKE</sequence>
<dbReference type="OrthoDB" id="5562676at2759"/>